<dbReference type="InterPro" id="IPR053139">
    <property type="entry name" value="Surface_bspA-like"/>
</dbReference>
<dbReference type="InterPro" id="IPR032675">
    <property type="entry name" value="LRR_dom_sf"/>
</dbReference>
<keyword evidence="3" id="KW-1185">Reference proteome</keyword>
<proteinExistence type="predicted"/>
<dbReference type="KEGG" id="tva:4756055"/>
<dbReference type="InParanoid" id="A2F9Z1"/>
<dbReference type="Pfam" id="PF13306">
    <property type="entry name" value="LRR_5"/>
    <property type="match status" value="2"/>
</dbReference>
<protein>
    <submittedName>
        <fullName evidence="2">Surface antigen BspA-like</fullName>
    </submittedName>
</protein>
<evidence type="ECO:0000256" key="1">
    <source>
        <dbReference type="SAM" id="Phobius"/>
    </source>
</evidence>
<dbReference type="Gene3D" id="3.80.10.10">
    <property type="entry name" value="Ribonuclease Inhibitor"/>
    <property type="match status" value="2"/>
</dbReference>
<dbReference type="SUPFAM" id="SSF52058">
    <property type="entry name" value="L domain-like"/>
    <property type="match status" value="1"/>
</dbReference>
<dbReference type="STRING" id="5722.A2F9Z1"/>
<organism evidence="2 3">
    <name type="scientific">Trichomonas vaginalis (strain ATCC PRA-98 / G3)</name>
    <dbReference type="NCBI Taxonomy" id="412133"/>
    <lineage>
        <taxon>Eukaryota</taxon>
        <taxon>Metamonada</taxon>
        <taxon>Parabasalia</taxon>
        <taxon>Trichomonadida</taxon>
        <taxon>Trichomonadidae</taxon>
        <taxon>Trichomonas</taxon>
    </lineage>
</organism>
<dbReference type="EMBL" id="DS113682">
    <property type="protein sequence ID" value="EAX98258.1"/>
    <property type="molecule type" value="Genomic_DNA"/>
</dbReference>
<keyword evidence="1" id="KW-0812">Transmembrane</keyword>
<dbReference type="InterPro" id="IPR026906">
    <property type="entry name" value="LRR_5"/>
</dbReference>
<feature type="transmembrane region" description="Helical" evidence="1">
    <location>
        <begin position="397"/>
        <end position="419"/>
    </location>
</feature>
<keyword evidence="1" id="KW-0472">Membrane</keyword>
<accession>A2F9Z1</accession>
<dbReference type="RefSeq" id="XP_001311188.1">
    <property type="nucleotide sequence ID" value="XM_001311187.1"/>
</dbReference>
<sequence length="433" mass="48374">MKVDNNLLYLIETIGDNTIKHLVSVLPKYDSKTITISDVNVIDRYAFMLNEKLTEVIVDSANAILQSDAFTESINIKKVELKNIGSNSLPSDLFGDCLNLNSIELPEGLKKIEPGAFYGCMSLKNINIPSSVADIGIGAFQFCTSLKSIDISNIQVIKSELFKGCHALSSITFSENLKIIEHSAFENTNLKDIKIPDSVSIIEYNAFQDCRNLKKIELGKGTKSLGRLFLGCYKLEKVIISASVNEIHEWAFSTLSLVDVEIDSSNPYFEAKDHVIIDKETNIVIGSYGTLPETFEVPEGVIYINSLLVNKKQEKIQGKERLQLRVSAAIVKYPKSYLGKEESNTENIDIKPDYECYGSDIQLISDSDARSYDQCDSKIPDEYYFRFHRGITSPETALTVVAVILFIAIIVLIIVIFFIKNQSSTPKSNEENP</sequence>
<dbReference type="VEuPathDB" id="TrichDB:TVAG_090340"/>
<evidence type="ECO:0000313" key="3">
    <source>
        <dbReference type="Proteomes" id="UP000001542"/>
    </source>
</evidence>
<name>A2F9Z1_TRIV3</name>
<reference evidence="2" key="1">
    <citation type="submission" date="2006-10" db="EMBL/GenBank/DDBJ databases">
        <authorList>
            <person name="Amadeo P."/>
            <person name="Zhao Q."/>
            <person name="Wortman J."/>
            <person name="Fraser-Liggett C."/>
            <person name="Carlton J."/>
        </authorList>
    </citation>
    <scope>NUCLEOTIDE SEQUENCE</scope>
    <source>
        <strain evidence="2">G3</strain>
    </source>
</reference>
<dbReference type="AlphaFoldDB" id="A2F9Z1"/>
<dbReference type="PANTHER" id="PTHR45661:SF3">
    <property type="entry name" value="IG-LIKE DOMAIN-CONTAINING PROTEIN"/>
    <property type="match status" value="1"/>
</dbReference>
<dbReference type="OrthoDB" id="6363818at2759"/>
<evidence type="ECO:0000313" key="2">
    <source>
        <dbReference type="EMBL" id="EAX98258.1"/>
    </source>
</evidence>
<keyword evidence="1" id="KW-1133">Transmembrane helix</keyword>
<dbReference type="SMR" id="A2F9Z1"/>
<dbReference type="VEuPathDB" id="TrichDB:TVAGG3_0729950"/>
<dbReference type="PANTHER" id="PTHR45661">
    <property type="entry name" value="SURFACE ANTIGEN"/>
    <property type="match status" value="1"/>
</dbReference>
<gene>
    <name evidence="2" type="ORF">TVAG_090340</name>
</gene>
<reference evidence="2" key="2">
    <citation type="journal article" date="2007" name="Science">
        <title>Draft genome sequence of the sexually transmitted pathogen Trichomonas vaginalis.</title>
        <authorList>
            <person name="Carlton J.M."/>
            <person name="Hirt R.P."/>
            <person name="Silva J.C."/>
            <person name="Delcher A.L."/>
            <person name="Schatz M."/>
            <person name="Zhao Q."/>
            <person name="Wortman J.R."/>
            <person name="Bidwell S.L."/>
            <person name="Alsmark U.C.M."/>
            <person name="Besteiro S."/>
            <person name="Sicheritz-Ponten T."/>
            <person name="Noel C.J."/>
            <person name="Dacks J.B."/>
            <person name="Foster P.G."/>
            <person name="Simillion C."/>
            <person name="Van de Peer Y."/>
            <person name="Miranda-Saavedra D."/>
            <person name="Barton G.J."/>
            <person name="Westrop G.D."/>
            <person name="Mueller S."/>
            <person name="Dessi D."/>
            <person name="Fiori P.L."/>
            <person name="Ren Q."/>
            <person name="Paulsen I."/>
            <person name="Zhang H."/>
            <person name="Bastida-Corcuera F.D."/>
            <person name="Simoes-Barbosa A."/>
            <person name="Brown M.T."/>
            <person name="Hayes R.D."/>
            <person name="Mukherjee M."/>
            <person name="Okumura C.Y."/>
            <person name="Schneider R."/>
            <person name="Smith A.J."/>
            <person name="Vanacova S."/>
            <person name="Villalvazo M."/>
            <person name="Haas B.J."/>
            <person name="Pertea M."/>
            <person name="Feldblyum T.V."/>
            <person name="Utterback T.R."/>
            <person name="Shu C.L."/>
            <person name="Osoegawa K."/>
            <person name="de Jong P.J."/>
            <person name="Hrdy I."/>
            <person name="Horvathova L."/>
            <person name="Zubacova Z."/>
            <person name="Dolezal P."/>
            <person name="Malik S.B."/>
            <person name="Logsdon J.M. Jr."/>
            <person name="Henze K."/>
            <person name="Gupta A."/>
            <person name="Wang C.C."/>
            <person name="Dunne R.L."/>
            <person name="Upcroft J.A."/>
            <person name="Upcroft P."/>
            <person name="White O."/>
            <person name="Salzberg S.L."/>
            <person name="Tang P."/>
            <person name="Chiu C.-H."/>
            <person name="Lee Y.-S."/>
            <person name="Embley T.M."/>
            <person name="Coombs G.H."/>
            <person name="Mottram J.C."/>
            <person name="Tachezy J."/>
            <person name="Fraser-Liggett C.M."/>
            <person name="Johnson P.J."/>
        </authorList>
    </citation>
    <scope>NUCLEOTIDE SEQUENCE [LARGE SCALE GENOMIC DNA]</scope>
    <source>
        <strain evidence="2">G3</strain>
    </source>
</reference>
<dbReference type="Proteomes" id="UP000001542">
    <property type="component" value="Unassembled WGS sequence"/>
</dbReference>